<dbReference type="RefSeq" id="WP_020952800.1">
    <property type="nucleotide sequence ID" value="NC_022042.1"/>
</dbReference>
<comment type="cofactor">
    <cofactor evidence="1 8">
        <name>pyridoxal 5'-phosphate</name>
        <dbReference type="ChEBI" id="CHEBI:597326"/>
    </cofactor>
</comment>
<evidence type="ECO:0000256" key="5">
    <source>
        <dbReference type="ARBA" id="ARBA00022679"/>
    </source>
</evidence>
<keyword evidence="10" id="KW-0614">Plasmid</keyword>
<dbReference type="Gene3D" id="3.90.1150.10">
    <property type="entry name" value="Aspartate Aminotransferase, domain 1"/>
    <property type="match status" value="1"/>
</dbReference>
<keyword evidence="4 8" id="KW-0032">Aminotransferase</keyword>
<dbReference type="InterPro" id="IPR004838">
    <property type="entry name" value="NHTrfase_class1_PyrdxlP-BS"/>
</dbReference>
<evidence type="ECO:0000259" key="9">
    <source>
        <dbReference type="Pfam" id="PF00155"/>
    </source>
</evidence>
<keyword evidence="6" id="KW-0663">Pyridoxal phosphate</keyword>
<reference evidence="10 11" key="1">
    <citation type="journal article" date="2014" name="BMC Genomics">
        <title>Architecture and functions of a multipartite genome of the methylotrophic bacterium Paracoccus aminophilus JCM 7686, containing primary and secondary chromids.</title>
        <authorList>
            <person name="Dziewit L."/>
            <person name="Czarnecki J."/>
            <person name="Wibberg D."/>
            <person name="Radlinska M."/>
            <person name="Mrozek P."/>
            <person name="Szymczak M."/>
            <person name="Schluter A."/>
            <person name="Puhler A."/>
            <person name="Bartosik D."/>
        </authorList>
    </citation>
    <scope>NUCLEOTIDE SEQUENCE [LARGE SCALE GENOMIC DNA]</scope>
    <source>
        <strain evidence="10">JCM 7686</strain>
        <plasmid evidence="11">Plasmid pAMI1</plasmid>
    </source>
</reference>
<comment type="catalytic activity">
    <reaction evidence="7">
        <text>L-aspartate + 2-oxoglutarate = oxaloacetate + L-glutamate</text>
        <dbReference type="Rhea" id="RHEA:21824"/>
        <dbReference type="ChEBI" id="CHEBI:16452"/>
        <dbReference type="ChEBI" id="CHEBI:16810"/>
        <dbReference type="ChEBI" id="CHEBI:29985"/>
        <dbReference type="ChEBI" id="CHEBI:29991"/>
        <dbReference type="EC" id="2.6.1.1"/>
    </reaction>
</comment>
<dbReference type="OrthoDB" id="9763453at2"/>
<dbReference type="Gene3D" id="3.40.640.10">
    <property type="entry name" value="Type I PLP-dependent aspartate aminotransferase-like (Major domain)"/>
    <property type="match status" value="1"/>
</dbReference>
<dbReference type="PATRIC" id="fig|1367847.3.peg.3581"/>
<dbReference type="FunFam" id="3.40.640.10:FF:000033">
    <property type="entry name" value="Aspartate aminotransferase"/>
    <property type="match status" value="1"/>
</dbReference>
<evidence type="ECO:0000313" key="10">
    <source>
        <dbReference type="EMBL" id="AGT10653.1"/>
    </source>
</evidence>
<dbReference type="PANTHER" id="PTHR46383:SF1">
    <property type="entry name" value="ASPARTATE AMINOTRANSFERASE"/>
    <property type="match status" value="1"/>
</dbReference>
<dbReference type="HOGENOM" id="CLU_017584_4_3_5"/>
<sequence>MTVATANLSPIPAPSWSLSQRLGAVKPSPSMAMARLASEMKAQGQEVLNLAQGEPDFDTPANIVEAAHRAIDRGETRYTTVDGTPALKKAIVEKFKRENDLAFTPAQISVGTGGKQVIFNAFAATLDAGDEVVIPAPYWVSYPDMVALCDGVPVVVPTREEDAFKLHPEALDAAITPRTKWLVLNSPSNPTGSVYSADELAALARVMRKHPHVLILCDDIYEHLVYSGDRFMSLLQVDPSLGDRVLIVNGVSKAYAMTGWRIGYGAGPQALIAAMATVQSQSTSNPSSVSQAAAIEALNGTQGFIAEHNLVFRDRRDAVVARLNEIAGLRCICPDGAFYVYPSCEGLIGRKTPDGRTINTDEDFVAYLLRDHGVAAVHGGAYGLSPYFRLSYATSMEILNDACNRIAAACQELR</sequence>
<dbReference type="AlphaFoldDB" id="S5YGR4"/>
<dbReference type="KEGG" id="pami:JCM7686_pAMI1p067"/>
<dbReference type="GO" id="GO:0004069">
    <property type="term" value="F:L-aspartate:2-oxoglutarate aminotransferase activity"/>
    <property type="evidence" value="ECO:0007669"/>
    <property type="project" value="UniProtKB-EC"/>
</dbReference>
<evidence type="ECO:0000256" key="7">
    <source>
        <dbReference type="ARBA" id="ARBA00049185"/>
    </source>
</evidence>
<proteinExistence type="inferred from homology"/>
<dbReference type="PROSITE" id="PS00105">
    <property type="entry name" value="AA_TRANSFER_CLASS_1"/>
    <property type="match status" value="1"/>
</dbReference>
<dbReference type="GO" id="GO:0030170">
    <property type="term" value="F:pyridoxal phosphate binding"/>
    <property type="evidence" value="ECO:0007669"/>
    <property type="project" value="InterPro"/>
</dbReference>
<evidence type="ECO:0000256" key="8">
    <source>
        <dbReference type="RuleBase" id="RU000481"/>
    </source>
</evidence>
<evidence type="ECO:0000256" key="2">
    <source>
        <dbReference type="ARBA" id="ARBA00007441"/>
    </source>
</evidence>
<dbReference type="PANTHER" id="PTHR46383">
    <property type="entry name" value="ASPARTATE AMINOTRANSFERASE"/>
    <property type="match status" value="1"/>
</dbReference>
<dbReference type="EMBL" id="CP006651">
    <property type="protein sequence ID" value="AGT10653.1"/>
    <property type="molecule type" value="Genomic_DNA"/>
</dbReference>
<dbReference type="SUPFAM" id="SSF53383">
    <property type="entry name" value="PLP-dependent transferases"/>
    <property type="match status" value="1"/>
</dbReference>
<dbReference type="GO" id="GO:0006520">
    <property type="term" value="P:amino acid metabolic process"/>
    <property type="evidence" value="ECO:0007669"/>
    <property type="project" value="InterPro"/>
</dbReference>
<dbReference type="InterPro" id="IPR004839">
    <property type="entry name" value="Aminotransferase_I/II_large"/>
</dbReference>
<dbReference type="EC" id="2.6.1.-" evidence="8"/>
<evidence type="ECO:0000256" key="4">
    <source>
        <dbReference type="ARBA" id="ARBA00022576"/>
    </source>
</evidence>
<evidence type="ECO:0000256" key="6">
    <source>
        <dbReference type="ARBA" id="ARBA00022898"/>
    </source>
</evidence>
<dbReference type="Pfam" id="PF00155">
    <property type="entry name" value="Aminotran_1_2"/>
    <property type="match status" value="1"/>
</dbReference>
<comment type="similarity">
    <text evidence="2 8">Belongs to the class-I pyridoxal-phosphate-dependent aminotransferase family.</text>
</comment>
<dbReference type="InterPro" id="IPR015424">
    <property type="entry name" value="PyrdxlP-dep_Trfase"/>
</dbReference>
<accession>S5YGR4</accession>
<dbReference type="InterPro" id="IPR050596">
    <property type="entry name" value="AspAT/PAT-like"/>
</dbReference>
<protein>
    <recommendedName>
        <fullName evidence="8">Aminotransferase</fullName>
        <ecNumber evidence="8">2.6.1.-</ecNumber>
    </recommendedName>
</protein>
<gene>
    <name evidence="10" type="ORF">JCM7686_pAMI1p067</name>
</gene>
<feature type="domain" description="Aminotransferase class I/classII large" evidence="9">
    <location>
        <begin position="46"/>
        <end position="406"/>
    </location>
</feature>
<evidence type="ECO:0000313" key="11">
    <source>
        <dbReference type="Proteomes" id="UP000015480"/>
    </source>
</evidence>
<evidence type="ECO:0000256" key="1">
    <source>
        <dbReference type="ARBA" id="ARBA00001933"/>
    </source>
</evidence>
<organism evidence="10 11">
    <name type="scientific">Paracoccus aminophilus JCM 7686</name>
    <dbReference type="NCBI Taxonomy" id="1367847"/>
    <lineage>
        <taxon>Bacteria</taxon>
        <taxon>Pseudomonadati</taxon>
        <taxon>Pseudomonadota</taxon>
        <taxon>Alphaproteobacteria</taxon>
        <taxon>Rhodobacterales</taxon>
        <taxon>Paracoccaceae</taxon>
        <taxon>Paracoccus</taxon>
    </lineage>
</organism>
<evidence type="ECO:0000256" key="3">
    <source>
        <dbReference type="ARBA" id="ARBA00011738"/>
    </source>
</evidence>
<keyword evidence="11" id="KW-1185">Reference proteome</keyword>
<dbReference type="InterPro" id="IPR015422">
    <property type="entry name" value="PyrdxlP-dep_Trfase_small"/>
</dbReference>
<dbReference type="Proteomes" id="UP000015480">
    <property type="component" value="Plasmid pAMI1"/>
</dbReference>
<dbReference type="PRINTS" id="PR00753">
    <property type="entry name" value="ACCSYNTHASE"/>
</dbReference>
<dbReference type="CDD" id="cd00609">
    <property type="entry name" value="AAT_like"/>
    <property type="match status" value="1"/>
</dbReference>
<comment type="subunit">
    <text evidence="3">Homodimer.</text>
</comment>
<dbReference type="InterPro" id="IPR015421">
    <property type="entry name" value="PyrdxlP-dep_Trfase_major"/>
</dbReference>
<dbReference type="NCBIfam" id="NF004769">
    <property type="entry name" value="PRK06107.1"/>
    <property type="match status" value="1"/>
</dbReference>
<geneLocation type="plasmid" evidence="10 11">
    <name>pAMI1</name>
</geneLocation>
<name>S5YGR4_PARAH</name>
<keyword evidence="5 8" id="KW-0808">Transferase</keyword>